<name>A0A7W2EKA3_9BURK</name>
<protein>
    <submittedName>
        <fullName evidence="3">Membrane integrity-associated transporter subunit PqiC</fullName>
    </submittedName>
</protein>
<dbReference type="SUPFAM" id="SSF159594">
    <property type="entry name" value="XCC0632-like"/>
    <property type="match status" value="1"/>
</dbReference>
<keyword evidence="4" id="KW-1185">Reference proteome</keyword>
<comment type="caution">
    <text evidence="3">The sequence shown here is derived from an EMBL/GenBank/DDBJ whole genome shotgun (WGS) entry which is preliminary data.</text>
</comment>
<dbReference type="Pfam" id="PF03886">
    <property type="entry name" value="ABC_trans_aux"/>
    <property type="match status" value="1"/>
</dbReference>
<evidence type="ECO:0000259" key="2">
    <source>
        <dbReference type="Pfam" id="PF03886"/>
    </source>
</evidence>
<evidence type="ECO:0000313" key="4">
    <source>
        <dbReference type="Proteomes" id="UP000566711"/>
    </source>
</evidence>
<dbReference type="InterPro" id="IPR005586">
    <property type="entry name" value="ABC_trans_aux"/>
</dbReference>
<dbReference type="Proteomes" id="UP000566711">
    <property type="component" value="Unassembled WGS sequence"/>
</dbReference>
<sequence>MAAPPSCVRKRAAPLASPVALTMALTVALAGCTSPPPEHFYSLSSALPVLPLAATVPASGATAANATGAASTAAPYFIEVLAPSVPPQVARSQLVVTSGAGRIDLLEQERWAAPLGAELGQALSLALTARLGAIDVFRTPTPEHAAIYRISTSVQRFESAPGQYALLDVVWSVRLAGSPKVLTCRSELKEQVAPGYDALVAGHRRAVGRLADAIGAAVRRLASGGAGC</sequence>
<keyword evidence="1" id="KW-0732">Signal</keyword>
<evidence type="ECO:0000256" key="1">
    <source>
        <dbReference type="SAM" id="SignalP"/>
    </source>
</evidence>
<feature type="signal peptide" evidence="1">
    <location>
        <begin position="1"/>
        <end position="30"/>
    </location>
</feature>
<gene>
    <name evidence="3" type="ORF">H3H36_18235</name>
</gene>
<dbReference type="AlphaFoldDB" id="A0A7W2EKA3"/>
<evidence type="ECO:0000313" key="3">
    <source>
        <dbReference type="EMBL" id="MBA5607300.1"/>
    </source>
</evidence>
<feature type="chain" id="PRO_5031473138" evidence="1">
    <location>
        <begin position="31"/>
        <end position="228"/>
    </location>
</feature>
<dbReference type="EMBL" id="JACEZS010000016">
    <property type="protein sequence ID" value="MBA5607300.1"/>
    <property type="molecule type" value="Genomic_DNA"/>
</dbReference>
<accession>A0A7W2EKA3</accession>
<dbReference type="Gene3D" id="3.40.50.10610">
    <property type="entry name" value="ABC-type transport auxiliary lipoprotein component"/>
    <property type="match status" value="1"/>
</dbReference>
<organism evidence="3 4">
    <name type="scientific">Rugamonas fusca</name>
    <dbReference type="NCBI Taxonomy" id="2758568"/>
    <lineage>
        <taxon>Bacteria</taxon>
        <taxon>Pseudomonadati</taxon>
        <taxon>Pseudomonadota</taxon>
        <taxon>Betaproteobacteria</taxon>
        <taxon>Burkholderiales</taxon>
        <taxon>Oxalobacteraceae</taxon>
        <taxon>Telluria group</taxon>
        <taxon>Rugamonas</taxon>
    </lineage>
</organism>
<proteinExistence type="predicted"/>
<feature type="domain" description="ABC-type transport auxiliary lipoprotein component" evidence="2">
    <location>
        <begin position="64"/>
        <end position="214"/>
    </location>
</feature>
<reference evidence="3 4" key="1">
    <citation type="submission" date="2020-07" db="EMBL/GenBank/DDBJ databases">
        <title>Novel species isolated from subtropical streams in China.</title>
        <authorList>
            <person name="Lu H."/>
        </authorList>
    </citation>
    <scope>NUCLEOTIDE SEQUENCE [LARGE SCALE GENOMIC DNA]</scope>
    <source>
        <strain evidence="3 4">FT3S</strain>
    </source>
</reference>